<keyword evidence="4" id="KW-0472">Membrane</keyword>
<comment type="subunit">
    <text evidence="4">Has multiple subunits with at least A(3), B(3), C, D, E, F, H, I and proteolipid K(x).</text>
</comment>
<organism evidence="5 6">
    <name type="scientific">candidate division MSBL1 archaeon SCGC-AAA382M17</name>
    <dbReference type="NCBI Taxonomy" id="1698284"/>
    <lineage>
        <taxon>Archaea</taxon>
        <taxon>Methanobacteriati</taxon>
        <taxon>Methanobacteriota</taxon>
        <taxon>candidate division MSBL1</taxon>
    </lineage>
</organism>
<dbReference type="SUPFAM" id="SSF159468">
    <property type="entry name" value="AtpF-like"/>
    <property type="match status" value="1"/>
</dbReference>
<keyword evidence="3 4" id="KW-0406">Ion transport</keyword>
<dbReference type="InterPro" id="IPR022944">
    <property type="entry name" value="ATPase_V1-cplx_fsu_bac/arc"/>
</dbReference>
<comment type="subcellular location">
    <subcellularLocation>
        <location evidence="4">Cell membrane</location>
        <topology evidence="4">Peripheral membrane protein</topology>
    </subcellularLocation>
</comment>
<evidence type="ECO:0000313" key="5">
    <source>
        <dbReference type="EMBL" id="KXB08518.1"/>
    </source>
</evidence>
<dbReference type="InterPro" id="IPR008218">
    <property type="entry name" value="ATPase_V1-cplx_f_g_su"/>
</dbReference>
<keyword evidence="6" id="KW-1185">Reference proteome</keyword>
<dbReference type="Pfam" id="PF01990">
    <property type="entry name" value="ATP-synt_F"/>
    <property type="match status" value="1"/>
</dbReference>
<keyword evidence="2 4" id="KW-0813">Transport</keyword>
<dbReference type="HAMAP" id="MF_00312">
    <property type="entry name" value="ATP_synth_F_arch"/>
    <property type="match status" value="1"/>
</dbReference>
<reference evidence="5 6" key="1">
    <citation type="journal article" date="2016" name="Sci. Rep.">
        <title>Metabolic traits of an uncultured archaeal lineage -MSBL1- from brine pools of the Red Sea.</title>
        <authorList>
            <person name="Mwirichia R."/>
            <person name="Alam I."/>
            <person name="Rashid M."/>
            <person name="Vinu M."/>
            <person name="Ba-Alawi W."/>
            <person name="Anthony Kamau A."/>
            <person name="Kamanda Ngugi D."/>
            <person name="Goker M."/>
            <person name="Klenk H.P."/>
            <person name="Bajic V."/>
            <person name="Stingl U."/>
        </authorList>
    </citation>
    <scope>NUCLEOTIDE SEQUENCE [LARGE SCALE GENOMIC DNA]</scope>
    <source>
        <strain evidence="5">SCGC-AAA382M17</strain>
    </source>
</reference>
<evidence type="ECO:0000256" key="3">
    <source>
        <dbReference type="ARBA" id="ARBA00023065"/>
    </source>
</evidence>
<evidence type="ECO:0000256" key="4">
    <source>
        <dbReference type="HAMAP-Rule" id="MF_00312"/>
    </source>
</evidence>
<comment type="caution">
    <text evidence="5">The sequence shown here is derived from an EMBL/GenBank/DDBJ whole genome shotgun (WGS) entry which is preliminary data.</text>
</comment>
<name>A0ABR5TJS1_9EURY</name>
<dbReference type="InterPro" id="IPR036906">
    <property type="entry name" value="ATPase_V1_fsu_sf"/>
</dbReference>
<gene>
    <name evidence="4" type="primary">atpF</name>
    <name evidence="5" type="ORF">AKJ55_00845</name>
</gene>
<dbReference type="EMBL" id="LHYI01000015">
    <property type="protein sequence ID" value="KXB08518.1"/>
    <property type="molecule type" value="Genomic_DNA"/>
</dbReference>
<sequence length="107" mass="11870">MKIVSITDSTTAKGLELAGVNEVFEAEDGKKTEKILEKELENEEVGIIIITENLAEDASKNLDELKEEKMSLTPIIIEIPSREGPIPERREIIDKLVKRAVGIKVKG</sequence>
<proteinExistence type="inferred from homology"/>
<evidence type="ECO:0000256" key="1">
    <source>
        <dbReference type="ARBA" id="ARBA00010148"/>
    </source>
</evidence>
<comment type="function">
    <text evidence="4">Component of the A-type ATP synthase that produces ATP from ADP in the presence of a proton gradient across the membrane.</text>
</comment>
<keyword evidence="4" id="KW-1003">Cell membrane</keyword>
<protein>
    <recommendedName>
        <fullName evidence="4">A-type ATP synthase subunit F</fullName>
    </recommendedName>
</protein>
<keyword evidence="4" id="KW-0066">ATP synthesis</keyword>
<comment type="similarity">
    <text evidence="1 4">Belongs to the V-ATPase F subunit family.</text>
</comment>
<accession>A0ABR5TJS1</accession>
<dbReference type="Gene3D" id="3.40.50.10580">
    <property type="entry name" value="ATPase, V1 complex, subunit F"/>
    <property type="match status" value="1"/>
</dbReference>
<evidence type="ECO:0000313" key="6">
    <source>
        <dbReference type="Proteomes" id="UP000070633"/>
    </source>
</evidence>
<keyword evidence="4" id="KW-0375">Hydrogen ion transport</keyword>
<dbReference type="Proteomes" id="UP000070633">
    <property type="component" value="Unassembled WGS sequence"/>
</dbReference>
<evidence type="ECO:0000256" key="2">
    <source>
        <dbReference type="ARBA" id="ARBA00022448"/>
    </source>
</evidence>